<comment type="caution">
    <text evidence="1">The sequence shown here is derived from an EMBL/GenBank/DDBJ whole genome shotgun (WGS) entry which is preliminary data.</text>
</comment>
<evidence type="ECO:0000313" key="1">
    <source>
        <dbReference type="EMBL" id="GLK70302.1"/>
    </source>
</evidence>
<keyword evidence="2" id="KW-1185">Reference proteome</keyword>
<gene>
    <name evidence="1" type="ORF">GCM10017643_04170</name>
</gene>
<name>A0A9W6MXV7_9HYPH</name>
<dbReference type="Gene3D" id="3.90.180.10">
    <property type="entry name" value="Medium-chain alcohol dehydrogenases, catalytic domain"/>
    <property type="match status" value="1"/>
</dbReference>
<evidence type="ECO:0000313" key="2">
    <source>
        <dbReference type="Proteomes" id="UP001143370"/>
    </source>
</evidence>
<dbReference type="EMBL" id="BSFJ01000003">
    <property type="protein sequence ID" value="GLK70302.1"/>
    <property type="molecule type" value="Genomic_DNA"/>
</dbReference>
<evidence type="ECO:0008006" key="3">
    <source>
        <dbReference type="Google" id="ProtNLM"/>
    </source>
</evidence>
<accession>A0A9W6MXV7</accession>
<reference evidence="1" key="2">
    <citation type="submission" date="2023-01" db="EMBL/GenBank/DDBJ databases">
        <authorList>
            <person name="Sun Q."/>
            <person name="Evtushenko L."/>
        </authorList>
    </citation>
    <scope>NUCLEOTIDE SEQUENCE</scope>
    <source>
        <strain evidence="1">VKM B-2484</strain>
    </source>
</reference>
<protein>
    <recommendedName>
        <fullName evidence="3">Alcohol dehydrogenase</fullName>
    </recommendedName>
</protein>
<dbReference type="Proteomes" id="UP001143370">
    <property type="component" value="Unassembled WGS sequence"/>
</dbReference>
<organism evidence="1 2">
    <name type="scientific">Ancylobacter dichloromethanicus</name>
    <dbReference type="NCBI Taxonomy" id="518825"/>
    <lineage>
        <taxon>Bacteria</taxon>
        <taxon>Pseudomonadati</taxon>
        <taxon>Pseudomonadota</taxon>
        <taxon>Alphaproteobacteria</taxon>
        <taxon>Hyphomicrobiales</taxon>
        <taxon>Xanthobacteraceae</taxon>
        <taxon>Ancylobacter</taxon>
    </lineage>
</organism>
<dbReference type="Pfam" id="PF13602">
    <property type="entry name" value="ADH_zinc_N_2"/>
    <property type="match status" value="1"/>
</dbReference>
<sequence length="72" mass="8145">MPEALALEPHRPSHRLQGLIVGSRRHQMELIRSIDAVHGHSMIDRSFPLAELADAFRLQETGGRFGKIVVEY</sequence>
<reference evidence="1" key="1">
    <citation type="journal article" date="2014" name="Int. J. Syst. Evol. Microbiol.">
        <title>Complete genome sequence of Corynebacterium casei LMG S-19264T (=DSM 44701T), isolated from a smear-ripened cheese.</title>
        <authorList>
            <consortium name="US DOE Joint Genome Institute (JGI-PGF)"/>
            <person name="Walter F."/>
            <person name="Albersmeier A."/>
            <person name="Kalinowski J."/>
            <person name="Ruckert C."/>
        </authorList>
    </citation>
    <scope>NUCLEOTIDE SEQUENCE</scope>
    <source>
        <strain evidence="1">VKM B-2484</strain>
    </source>
</reference>
<dbReference type="AlphaFoldDB" id="A0A9W6MXV7"/>
<dbReference type="RefSeq" id="WP_246544222.1">
    <property type="nucleotide sequence ID" value="NZ_BSFJ01000003.1"/>
</dbReference>
<proteinExistence type="predicted"/>